<evidence type="ECO:0000313" key="2">
    <source>
        <dbReference type="EMBL" id="KAK7731567.1"/>
    </source>
</evidence>
<dbReference type="EMBL" id="JAJSPL020000055">
    <property type="protein sequence ID" value="KAK7731567.1"/>
    <property type="molecule type" value="Genomic_DNA"/>
</dbReference>
<accession>A0AAN9TXB9</accession>
<evidence type="ECO:0000256" key="1">
    <source>
        <dbReference type="SAM" id="MobiDB-lite"/>
    </source>
</evidence>
<keyword evidence="3" id="KW-1185">Reference proteome</keyword>
<sequence>MAPPVFEGEGNQIKILRRYVEQVRRNNGIRLQWSANHVVAFKRFLARGQHSPDSVRAPGSEPQLRGLAETIGIPTALLNRDQWAAVRKRILSSLLYRLEEFRRDDRIILGDRLDVESNVRKVQRILSEAHVGGHVRSEDGGDDVEVATNSAVSVSGSVIDVDEDSDIDIGDCYADDELIPAFSEVTQDGVGDADGGNDAEDIEDISLASLLNLTADLSELRSKGLGGQEAVVVEAIDGLLHVNGMWEDLAEALERLMADGGGEGWWSCDDSHTHAHAHGDGDGDGDGDGHEVQAGEEEEQPRLVCNSRRRMPPRAMMALVMRDLHNRVEALNSATRDRWIRVSNAKNTHRWKQAVELFKEGEAEEKEGKRGG</sequence>
<reference evidence="2 3" key="1">
    <citation type="journal article" date="2023" name="PLoS ONE">
        <title>Cytospora paraplurivora sp. nov. isolated from orchards with fruit tree decline syndrome in Ontario, Canada.</title>
        <authorList>
            <person name="Ilyukhin E."/>
            <person name="Nguyen H.D.T."/>
            <person name="Castle A.J."/>
            <person name="Ellouze W."/>
        </authorList>
    </citation>
    <scope>NUCLEOTIDE SEQUENCE [LARGE SCALE GENOMIC DNA]</scope>
    <source>
        <strain evidence="2 3">FDS-564</strain>
    </source>
</reference>
<proteinExistence type="predicted"/>
<feature type="region of interest" description="Disordered" evidence="1">
    <location>
        <begin position="269"/>
        <end position="309"/>
    </location>
</feature>
<feature type="compositionally biased region" description="Basic and acidic residues" evidence="1">
    <location>
        <begin position="269"/>
        <end position="293"/>
    </location>
</feature>
<dbReference type="Proteomes" id="UP001320245">
    <property type="component" value="Unassembled WGS sequence"/>
</dbReference>
<dbReference type="AlphaFoldDB" id="A0AAN9TXB9"/>
<evidence type="ECO:0000313" key="3">
    <source>
        <dbReference type="Proteomes" id="UP001320245"/>
    </source>
</evidence>
<organism evidence="2 3">
    <name type="scientific">Cytospora paraplurivora</name>
    <dbReference type="NCBI Taxonomy" id="2898453"/>
    <lineage>
        <taxon>Eukaryota</taxon>
        <taxon>Fungi</taxon>
        <taxon>Dikarya</taxon>
        <taxon>Ascomycota</taxon>
        <taxon>Pezizomycotina</taxon>
        <taxon>Sordariomycetes</taxon>
        <taxon>Sordariomycetidae</taxon>
        <taxon>Diaporthales</taxon>
        <taxon>Cytosporaceae</taxon>
        <taxon>Cytospora</taxon>
    </lineage>
</organism>
<protein>
    <submittedName>
        <fullName evidence="2">Uncharacterized protein</fullName>
    </submittedName>
</protein>
<name>A0AAN9TXB9_9PEZI</name>
<gene>
    <name evidence="2" type="ORF">SLS53_008731</name>
</gene>
<comment type="caution">
    <text evidence="2">The sequence shown here is derived from an EMBL/GenBank/DDBJ whole genome shotgun (WGS) entry which is preliminary data.</text>
</comment>